<comment type="domain">
    <text evidence="6">Contains a pseudokinase domain. The protein kinase domain is predicted to be catalytically inactive because some of the residues important for catalytic activity are substituted and it lacks the equivalent of the binding site for a peptide substrate. However, it has retained an ATP-binding site and ATP-binding is required for mRNA degradation, stimulating the activity of the PAN2 nuclease in vitro. The nucleotide-binding site is juxtaposed to the RNase active site of PAN2 in the complex and may actually bind nucleosides of a poly(A) RNA rather than ATP, feeding the poly(A)-tail to the active site of the deadenylase and thus increasing the efficiency with which this distributive enzyme degrades oligo(A) RNAs.</text>
</comment>
<dbReference type="Gene3D" id="1.20.5.5160">
    <property type="match status" value="1"/>
</dbReference>
<dbReference type="PROSITE" id="PS50011">
    <property type="entry name" value="PROTEIN_KINASE_DOM"/>
    <property type="match status" value="1"/>
</dbReference>
<evidence type="ECO:0000256" key="2">
    <source>
        <dbReference type="ARBA" id="ARBA00022664"/>
    </source>
</evidence>
<feature type="domain" description="Protein kinase" evidence="7">
    <location>
        <begin position="160"/>
        <end position="434"/>
    </location>
</feature>
<evidence type="ECO:0000259" key="7">
    <source>
        <dbReference type="PROSITE" id="PS50011"/>
    </source>
</evidence>
<gene>
    <name evidence="6" type="primary">PAN3</name>
    <name evidence="8" type="ORF">R5R35_012326</name>
</gene>
<dbReference type="InterPro" id="IPR000719">
    <property type="entry name" value="Prot_kinase_dom"/>
</dbReference>
<dbReference type="FunFam" id="1.10.510.10:FF:000451">
    <property type="entry name" value="PAN2-PAN3 deadenylation complex subunit PAN3"/>
    <property type="match status" value="1"/>
</dbReference>
<name>A0AAN9V4G8_9ORTH</name>
<keyword evidence="3 6" id="KW-0547">Nucleotide-binding</keyword>
<dbReference type="InterPro" id="IPR030844">
    <property type="entry name" value="PAN3"/>
</dbReference>
<protein>
    <recommendedName>
        <fullName evidence="6">PAN2-PAN3 deadenylation complex subunit PAN3</fullName>
    </recommendedName>
    <alternativeName>
        <fullName evidence="6">PAB1P-dependent poly(A)-specific ribonuclease</fullName>
    </alternativeName>
    <alternativeName>
        <fullName evidence="6">Poly(A)-nuclease deadenylation complex subunit 3</fullName>
        <shortName evidence="6">PAN deadenylation complex subunit 3</shortName>
    </alternativeName>
</protein>
<dbReference type="GO" id="GO:0031251">
    <property type="term" value="C:PAN complex"/>
    <property type="evidence" value="ECO:0007669"/>
    <property type="project" value="UniProtKB-UniRule"/>
</dbReference>
<accession>A0AAN9V4G8</accession>
<proteinExistence type="inferred from homology"/>
<dbReference type="GO" id="GO:0006397">
    <property type="term" value="P:mRNA processing"/>
    <property type="evidence" value="ECO:0007669"/>
    <property type="project" value="UniProtKB-KW"/>
</dbReference>
<comment type="function">
    <text evidence="6">Regulatory subunit of the poly(A)-nuclease (PAN) deadenylation complex, one of two cytoplasmic mRNA deadenylases involved in general and miRNA-mediated mRNA turnover. PAN specifically shortens poly(A) tails of RNA and the activity is stimulated by poly(A)-binding protein (PABP). PAN deadenylation is followed by rapid degradation of the shortened mRNA tails by the CCR4-NOT complex. Deadenylated mRNAs are then degraded by two alternative mechanisms, namely exosome-mediated 3'-5' exonucleolytic degradation, or deadenlyation-dependent mRNA decaping and subsequent 5'-3' exonucleolytic degradation by XRN1. PAN3 acts as a positive regulator for PAN activity, recruiting the catalytic subunit PAN2 to mRNA via its interaction with RNA and PABP, and to miRNA targets via its interaction with GW182 family proteins.</text>
</comment>
<keyword evidence="9" id="KW-1185">Reference proteome</keyword>
<keyword evidence="5 6" id="KW-0175">Coiled coil</keyword>
<comment type="subunit">
    <text evidence="6">Homodimer. Forms a heterotrimer with a catalytic subunit PAN2 to form the poly(A)-nuclease (PAN) deadenylation complex. Interacts (via PAM-2 motif) with poly(A)-binding protein (via PABC domain), conferring substrate specificity of the enzyme complex.</text>
</comment>
<comment type="similarity">
    <text evidence="6">Belongs to the protein kinase superfamily. PAN3 family.</text>
</comment>
<organism evidence="8 9">
    <name type="scientific">Gryllus longicercus</name>
    <dbReference type="NCBI Taxonomy" id="2509291"/>
    <lineage>
        <taxon>Eukaryota</taxon>
        <taxon>Metazoa</taxon>
        <taxon>Ecdysozoa</taxon>
        <taxon>Arthropoda</taxon>
        <taxon>Hexapoda</taxon>
        <taxon>Insecta</taxon>
        <taxon>Pterygota</taxon>
        <taxon>Neoptera</taxon>
        <taxon>Polyneoptera</taxon>
        <taxon>Orthoptera</taxon>
        <taxon>Ensifera</taxon>
        <taxon>Gryllidea</taxon>
        <taxon>Grylloidea</taxon>
        <taxon>Gryllidae</taxon>
        <taxon>Gryllinae</taxon>
        <taxon>Gryllus</taxon>
    </lineage>
</organism>
<dbReference type="EMBL" id="JAZDUA010000729">
    <property type="protein sequence ID" value="KAK7789628.1"/>
    <property type="molecule type" value="Genomic_DNA"/>
</dbReference>
<keyword evidence="2 6" id="KW-0507">mRNA processing</keyword>
<dbReference type="Proteomes" id="UP001378592">
    <property type="component" value="Unassembled WGS sequence"/>
</dbReference>
<evidence type="ECO:0000256" key="1">
    <source>
        <dbReference type="ARBA" id="ARBA00022490"/>
    </source>
</evidence>
<keyword evidence="1 6" id="KW-0963">Cytoplasm</keyword>
<comment type="domain">
    <text evidence="6">The N-terminal zinc finger binds to poly(A) RNA.</text>
</comment>
<dbReference type="Pfam" id="PF18101">
    <property type="entry name" value="Pan3_CK"/>
    <property type="match status" value="1"/>
</dbReference>
<dbReference type="GO" id="GO:0008143">
    <property type="term" value="F:poly(A) binding"/>
    <property type="evidence" value="ECO:0007669"/>
    <property type="project" value="TreeGrafter"/>
</dbReference>
<feature type="coiled-coil region" evidence="6">
    <location>
        <begin position="431"/>
        <end position="469"/>
    </location>
</feature>
<evidence type="ECO:0000313" key="8">
    <source>
        <dbReference type="EMBL" id="KAK7789628.1"/>
    </source>
</evidence>
<comment type="caution">
    <text evidence="8">The sequence shown here is derived from an EMBL/GenBank/DDBJ whole genome shotgun (WGS) entry which is preliminary data.</text>
</comment>
<keyword evidence="4 6" id="KW-0067">ATP-binding</keyword>
<dbReference type="SUPFAM" id="SSF56112">
    <property type="entry name" value="Protein kinase-like (PK-like)"/>
    <property type="match status" value="1"/>
</dbReference>
<sequence>MDPLYLSYSQANGVPQESKLATYMNHQSSSPTSSLNQSMVALTLDQPVSIKKENVGGTTYFYPTSSGETGPLAEEVPSTTPVPTVVMPNFTVYTGSPTHVSSLKEKSSTSGFYVSEELRMEQMHRNALILAQPDPEQYPDLPAEVEHYRDLCPLKPVAAAPANKTQLMGYSASSYKATNVKTGIRYCLQRIHGYRLPNTKCMAVVDMWKQLEHSNVVQLRDVFTTKAFGDYSIIFVYDYHPGAETLTMKHFQQCEPVNGYTDPFSADPNAPRPYSHQKNKILLQQQSNLLPESVIWNYIIQLTAGLRVIHAAGLACRTLDPNTIILSGRSHLRINSVAIPDVLTCDSTATNPHHLTSHCQQEDLTSLGKLVLALACRSLVACNRENIQTSLDLVARAYSPDLRNLIMYLLTNSQQPQQPKSVTDLMPMIGARFYTQLDAVQARADMLENELAKELENGRLCRLLVKLGTVNERPELNMDQAWSETGDRYMLKLFRDYVFHQVTEDGSPWVDMSHVVQCLNKLDAGVSDKICLMSRDGQSILVVSYAELKHCLEQSFSEILSAATKQDIS</sequence>
<dbReference type="Gene3D" id="1.10.287.3700">
    <property type="match status" value="1"/>
</dbReference>
<dbReference type="InterPro" id="IPR011009">
    <property type="entry name" value="Kinase-like_dom_sf"/>
</dbReference>
<evidence type="ECO:0000256" key="6">
    <source>
        <dbReference type="HAMAP-Rule" id="MF_03181"/>
    </source>
</evidence>
<dbReference type="FunFam" id="1.20.5.5160:FF:000002">
    <property type="entry name" value="PAN2-PAN3 deadenylation complex subunit PAN3"/>
    <property type="match status" value="1"/>
</dbReference>
<dbReference type="GO" id="GO:0000289">
    <property type="term" value="P:nuclear-transcribed mRNA poly(A) tail shortening"/>
    <property type="evidence" value="ECO:0007669"/>
    <property type="project" value="UniProtKB-UniRule"/>
</dbReference>
<dbReference type="FunFam" id="1.10.287.3700:FF:000001">
    <property type="entry name" value="PAN2-PAN3 deadenylation complex subunit PAN3"/>
    <property type="match status" value="1"/>
</dbReference>
<dbReference type="Gene3D" id="1.10.510.10">
    <property type="entry name" value="Transferase(Phosphotransferase) domain 1"/>
    <property type="match status" value="1"/>
</dbReference>
<dbReference type="GO" id="GO:0004672">
    <property type="term" value="F:protein kinase activity"/>
    <property type="evidence" value="ECO:0007669"/>
    <property type="project" value="InterPro"/>
</dbReference>
<dbReference type="PANTHER" id="PTHR12272">
    <property type="entry name" value="DEADENYLATION COMPLEX SUBUNIT PAN3"/>
    <property type="match status" value="1"/>
</dbReference>
<comment type="caution">
    <text evidence="6">Lacks conserved residue(s) required for the propagation of feature annotation.</text>
</comment>
<dbReference type="AlphaFoldDB" id="A0AAN9V4G8"/>
<comment type="domain">
    <text evidence="6">The pseudokinase domain, the coiled-coil (CC), and C-terminal knob domain (CK) form a structural unit (PKC) that forms an extensive high-affinity interaction surface for PAN2.</text>
</comment>
<dbReference type="GO" id="GO:0005524">
    <property type="term" value="F:ATP binding"/>
    <property type="evidence" value="ECO:0007669"/>
    <property type="project" value="UniProtKB-UniRule"/>
</dbReference>
<dbReference type="PANTHER" id="PTHR12272:SF11">
    <property type="entry name" value="PAN2-PAN3 DEADENYLATION COMPLEX SUBUNIT PAN3"/>
    <property type="match status" value="1"/>
</dbReference>
<evidence type="ECO:0000313" key="9">
    <source>
        <dbReference type="Proteomes" id="UP001378592"/>
    </source>
</evidence>
<dbReference type="GO" id="GO:0000932">
    <property type="term" value="C:P-body"/>
    <property type="evidence" value="ECO:0007669"/>
    <property type="project" value="UniProtKB-SubCell"/>
</dbReference>
<dbReference type="InterPro" id="IPR041332">
    <property type="entry name" value="Pan3_CK"/>
</dbReference>
<feature type="region of interest" description="Knob domain" evidence="6">
    <location>
        <begin position="470"/>
        <end position="569"/>
    </location>
</feature>
<dbReference type="GO" id="GO:0010606">
    <property type="term" value="P:positive regulation of cytoplasmic mRNA processing body assembly"/>
    <property type="evidence" value="ECO:0007669"/>
    <property type="project" value="UniProtKB-UniRule"/>
</dbReference>
<reference evidence="8 9" key="1">
    <citation type="submission" date="2024-03" db="EMBL/GenBank/DDBJ databases">
        <title>The genome assembly and annotation of the cricket Gryllus longicercus Weissman &amp; Gray.</title>
        <authorList>
            <person name="Szrajer S."/>
            <person name="Gray D."/>
            <person name="Ylla G."/>
        </authorList>
    </citation>
    <scope>NUCLEOTIDE SEQUENCE [LARGE SCALE GENOMIC DNA]</scope>
    <source>
        <strain evidence="8">DAG 2021-001</strain>
        <tissue evidence="8">Whole body minus gut</tissue>
    </source>
</reference>
<evidence type="ECO:0000256" key="5">
    <source>
        <dbReference type="ARBA" id="ARBA00023054"/>
    </source>
</evidence>
<dbReference type="HAMAP" id="MF_03181">
    <property type="entry name" value="PAN3"/>
    <property type="match status" value="1"/>
</dbReference>
<feature type="binding site" evidence="6">
    <location>
        <begin position="238"/>
        <end position="245"/>
    </location>
    <ligand>
        <name>ATP</name>
        <dbReference type="ChEBI" id="CHEBI:30616"/>
    </ligand>
</feature>
<comment type="subcellular location">
    <subcellularLocation>
        <location evidence="6">Cytoplasm</location>
        <location evidence="6">P-body</location>
    </subcellularLocation>
</comment>
<evidence type="ECO:0000256" key="4">
    <source>
        <dbReference type="ARBA" id="ARBA00022840"/>
    </source>
</evidence>
<evidence type="ECO:0000256" key="3">
    <source>
        <dbReference type="ARBA" id="ARBA00022741"/>
    </source>
</evidence>